<name>A0A5E4QE23_9NEOP</name>
<feature type="compositionally biased region" description="Basic and acidic residues" evidence="1">
    <location>
        <begin position="77"/>
        <end position="86"/>
    </location>
</feature>
<feature type="region of interest" description="Disordered" evidence="1">
    <location>
        <begin position="68"/>
        <end position="94"/>
    </location>
</feature>
<accession>A0A5E4QE23</accession>
<keyword evidence="3" id="KW-1185">Reference proteome</keyword>
<gene>
    <name evidence="2" type="ORF">LSINAPIS_LOCUS7620</name>
</gene>
<evidence type="ECO:0000313" key="2">
    <source>
        <dbReference type="EMBL" id="VVC96029.1"/>
    </source>
</evidence>
<protein>
    <submittedName>
        <fullName evidence="2">Uncharacterized protein</fullName>
    </submittedName>
</protein>
<sequence length="123" mass="14005">MFSVLVFVGGKFKFDSARSIFETVLYFFQVSVLNNFRSFGQKSTYQLHSYVLVLFPISDKCSNVADDGDTNNAHALRPGEGRRDTENQPVHCSHCRRGRCRHNSRLDITSAPTTRTTEEQLLN</sequence>
<reference evidence="2 3" key="1">
    <citation type="submission" date="2017-07" db="EMBL/GenBank/DDBJ databases">
        <authorList>
            <person name="Talla V."/>
            <person name="Backstrom N."/>
        </authorList>
    </citation>
    <scope>NUCLEOTIDE SEQUENCE [LARGE SCALE GENOMIC DNA]</scope>
</reference>
<dbReference type="AlphaFoldDB" id="A0A5E4QE23"/>
<evidence type="ECO:0000256" key="1">
    <source>
        <dbReference type="SAM" id="MobiDB-lite"/>
    </source>
</evidence>
<dbReference type="Proteomes" id="UP000324832">
    <property type="component" value="Unassembled WGS sequence"/>
</dbReference>
<evidence type="ECO:0000313" key="3">
    <source>
        <dbReference type="Proteomes" id="UP000324832"/>
    </source>
</evidence>
<proteinExistence type="predicted"/>
<dbReference type="EMBL" id="FZQP02002537">
    <property type="protein sequence ID" value="VVC96029.1"/>
    <property type="molecule type" value="Genomic_DNA"/>
</dbReference>
<organism evidence="2 3">
    <name type="scientific">Leptidea sinapis</name>
    <dbReference type="NCBI Taxonomy" id="189913"/>
    <lineage>
        <taxon>Eukaryota</taxon>
        <taxon>Metazoa</taxon>
        <taxon>Ecdysozoa</taxon>
        <taxon>Arthropoda</taxon>
        <taxon>Hexapoda</taxon>
        <taxon>Insecta</taxon>
        <taxon>Pterygota</taxon>
        <taxon>Neoptera</taxon>
        <taxon>Endopterygota</taxon>
        <taxon>Lepidoptera</taxon>
        <taxon>Glossata</taxon>
        <taxon>Ditrysia</taxon>
        <taxon>Papilionoidea</taxon>
        <taxon>Pieridae</taxon>
        <taxon>Dismorphiinae</taxon>
        <taxon>Leptidea</taxon>
    </lineage>
</organism>